<protein>
    <recommendedName>
        <fullName evidence="11">ATP-dependent DNA helicase RecQ</fullName>
        <ecNumber evidence="10">5.6.2.4</ecNumber>
    </recommendedName>
    <alternativeName>
        <fullName evidence="12">DNA 3'-5' helicase RecQ</fullName>
    </alternativeName>
</protein>
<accession>A0ABP8NGB8</accession>
<comment type="similarity">
    <text evidence="1">Belongs to the helicase family. RecQ subfamily.</text>
</comment>
<dbReference type="Pfam" id="PF00270">
    <property type="entry name" value="DEAD"/>
    <property type="match status" value="1"/>
</dbReference>
<dbReference type="SMART" id="SM00490">
    <property type="entry name" value="HELICc"/>
    <property type="match status" value="1"/>
</dbReference>
<evidence type="ECO:0000259" key="13">
    <source>
        <dbReference type="PROSITE" id="PS51192"/>
    </source>
</evidence>
<dbReference type="PANTHER" id="PTHR13710:SF105">
    <property type="entry name" value="ATP-DEPENDENT DNA HELICASE Q1"/>
    <property type="match status" value="1"/>
</dbReference>
<dbReference type="Gene3D" id="3.40.50.300">
    <property type="entry name" value="P-loop containing nucleotide triphosphate hydrolases"/>
    <property type="match status" value="2"/>
</dbReference>
<dbReference type="GO" id="GO:0004386">
    <property type="term" value="F:helicase activity"/>
    <property type="evidence" value="ECO:0007669"/>
    <property type="project" value="UniProtKB-KW"/>
</dbReference>
<dbReference type="InterPro" id="IPR011545">
    <property type="entry name" value="DEAD/DEAH_box_helicase_dom"/>
</dbReference>
<keyword evidence="7" id="KW-0238">DNA-binding</keyword>
<dbReference type="Gene3D" id="1.10.10.10">
    <property type="entry name" value="Winged helix-like DNA-binding domain superfamily/Winged helix DNA-binding domain"/>
    <property type="match status" value="1"/>
</dbReference>
<evidence type="ECO:0000256" key="6">
    <source>
        <dbReference type="ARBA" id="ARBA00022840"/>
    </source>
</evidence>
<evidence type="ECO:0000256" key="9">
    <source>
        <dbReference type="ARBA" id="ARBA00034617"/>
    </source>
</evidence>
<evidence type="ECO:0000256" key="11">
    <source>
        <dbReference type="ARBA" id="ARBA00044535"/>
    </source>
</evidence>
<keyword evidence="8" id="KW-0413">Isomerase</keyword>
<evidence type="ECO:0000313" key="15">
    <source>
        <dbReference type="EMBL" id="GAA4465077.1"/>
    </source>
</evidence>
<feature type="domain" description="Helicase ATP-binding" evidence="13">
    <location>
        <begin position="28"/>
        <end position="196"/>
    </location>
</feature>
<keyword evidence="6" id="KW-0067">ATP-binding</keyword>
<dbReference type="InterPro" id="IPR032284">
    <property type="entry name" value="RecQ_Zn-bd"/>
</dbReference>
<dbReference type="InterPro" id="IPR001650">
    <property type="entry name" value="Helicase_C-like"/>
</dbReference>
<dbReference type="Proteomes" id="UP001500840">
    <property type="component" value="Unassembled WGS sequence"/>
</dbReference>
<sequence>MTSIKQLRNRLSEDFGFKKFRPGQSEACKAAMEGRDTLILMPTGSGKSLCYQLPGLALEGVTVVVSPLISLAEDQAKHIRELGCEAAILNSSKSAKQLREFHQDIQSGKAEFVFTTPERLQQSDICQLLSEVGVDLFVIDEAHCVSEWGHDFRPDYLCLHYARQRLGNPPTLAMTATASPHTIDQIVSCLKLSDPAIVATGTHRPNLRLSVMTSYGDAEKERQLRSLLGDESDLIANEPAIVYCATTNTVERLCSKLSDLPMPTLAYHGRMKKADRIASQEAFMNGPAAVMFATNAFGLGIDKPDIRRVIHHDIPGSIEAYYQEFGRAGRDGELAACTLLYDREDLRLQKLFAGGSLDSSQLRTAHHTLIQGVERYGDDTGSVSLRDLKQISPLGQQTLRNCFQHLASAGLVAPSGRGQWTCLVDRIEHEVTDRLADESRLRSEHRRIALDQMVQYAESGECRWSRIAKHFATQDEQADADCCCDNCVVQVASVA</sequence>
<gene>
    <name evidence="15" type="ORF">GCM10023156_52320</name>
</gene>
<dbReference type="Pfam" id="PF00271">
    <property type="entry name" value="Helicase_C"/>
    <property type="match status" value="1"/>
</dbReference>
<dbReference type="EMBL" id="BAABGA010000073">
    <property type="protein sequence ID" value="GAA4465077.1"/>
    <property type="molecule type" value="Genomic_DNA"/>
</dbReference>
<dbReference type="PANTHER" id="PTHR13710">
    <property type="entry name" value="DNA HELICASE RECQ FAMILY MEMBER"/>
    <property type="match status" value="1"/>
</dbReference>
<comment type="caution">
    <text evidence="15">The sequence shown here is derived from an EMBL/GenBank/DDBJ whole genome shotgun (WGS) entry which is preliminary data.</text>
</comment>
<evidence type="ECO:0000256" key="3">
    <source>
        <dbReference type="ARBA" id="ARBA00022741"/>
    </source>
</evidence>
<dbReference type="CDD" id="cd17920">
    <property type="entry name" value="DEXHc_RecQ"/>
    <property type="match status" value="1"/>
</dbReference>
<evidence type="ECO:0000256" key="5">
    <source>
        <dbReference type="ARBA" id="ARBA00022806"/>
    </source>
</evidence>
<keyword evidence="3" id="KW-0547">Nucleotide-binding</keyword>
<dbReference type="RefSeq" id="WP_345326760.1">
    <property type="nucleotide sequence ID" value="NZ_BAABGA010000073.1"/>
</dbReference>
<dbReference type="Pfam" id="PF16124">
    <property type="entry name" value="RecQ_Zn_bind"/>
    <property type="match status" value="1"/>
</dbReference>
<dbReference type="SUPFAM" id="SSF52540">
    <property type="entry name" value="P-loop containing nucleoside triphosphate hydrolases"/>
    <property type="match status" value="1"/>
</dbReference>
<evidence type="ECO:0000256" key="1">
    <source>
        <dbReference type="ARBA" id="ARBA00005446"/>
    </source>
</evidence>
<dbReference type="InterPro" id="IPR027417">
    <property type="entry name" value="P-loop_NTPase"/>
</dbReference>
<dbReference type="PROSITE" id="PS51194">
    <property type="entry name" value="HELICASE_CTER"/>
    <property type="match status" value="1"/>
</dbReference>
<dbReference type="InterPro" id="IPR036388">
    <property type="entry name" value="WH-like_DNA-bd_sf"/>
</dbReference>
<reference evidence="16" key="1">
    <citation type="journal article" date="2019" name="Int. J. Syst. Evol. Microbiol.">
        <title>The Global Catalogue of Microorganisms (GCM) 10K type strain sequencing project: providing services to taxonomists for standard genome sequencing and annotation.</title>
        <authorList>
            <consortium name="The Broad Institute Genomics Platform"/>
            <consortium name="The Broad Institute Genome Sequencing Center for Infectious Disease"/>
            <person name="Wu L."/>
            <person name="Ma J."/>
        </authorList>
    </citation>
    <scope>NUCLEOTIDE SEQUENCE [LARGE SCALE GENOMIC DNA]</scope>
    <source>
        <strain evidence="16">JCM 17759</strain>
    </source>
</reference>
<comment type="catalytic activity">
    <reaction evidence="9">
        <text>Couples ATP hydrolysis with the unwinding of duplex DNA by translocating in the 3'-5' direction.</text>
        <dbReference type="EC" id="5.6.2.4"/>
    </reaction>
</comment>
<name>A0ABP8NGB8_9BACT</name>
<evidence type="ECO:0000256" key="4">
    <source>
        <dbReference type="ARBA" id="ARBA00022801"/>
    </source>
</evidence>
<keyword evidence="2" id="KW-0479">Metal-binding</keyword>
<dbReference type="InterPro" id="IPR014001">
    <property type="entry name" value="Helicase_ATP-bd"/>
</dbReference>
<keyword evidence="16" id="KW-1185">Reference proteome</keyword>
<evidence type="ECO:0000313" key="16">
    <source>
        <dbReference type="Proteomes" id="UP001500840"/>
    </source>
</evidence>
<evidence type="ECO:0000256" key="7">
    <source>
        <dbReference type="ARBA" id="ARBA00023125"/>
    </source>
</evidence>
<feature type="domain" description="Helicase C-terminal" evidence="14">
    <location>
        <begin position="220"/>
        <end position="377"/>
    </location>
</feature>
<dbReference type="PROSITE" id="PS51192">
    <property type="entry name" value="HELICASE_ATP_BIND_1"/>
    <property type="match status" value="1"/>
</dbReference>
<dbReference type="SMART" id="SM00487">
    <property type="entry name" value="DEXDc"/>
    <property type="match status" value="1"/>
</dbReference>
<evidence type="ECO:0000256" key="12">
    <source>
        <dbReference type="ARBA" id="ARBA00044550"/>
    </source>
</evidence>
<dbReference type="InterPro" id="IPR004589">
    <property type="entry name" value="DNA_helicase_ATP-dep_RecQ"/>
</dbReference>
<evidence type="ECO:0000256" key="2">
    <source>
        <dbReference type="ARBA" id="ARBA00022723"/>
    </source>
</evidence>
<dbReference type="EC" id="5.6.2.4" evidence="10"/>
<evidence type="ECO:0000256" key="8">
    <source>
        <dbReference type="ARBA" id="ARBA00023235"/>
    </source>
</evidence>
<dbReference type="NCBIfam" id="TIGR00614">
    <property type="entry name" value="recQ_fam"/>
    <property type="match status" value="1"/>
</dbReference>
<evidence type="ECO:0000259" key="14">
    <source>
        <dbReference type="PROSITE" id="PS51194"/>
    </source>
</evidence>
<keyword evidence="5 15" id="KW-0347">Helicase</keyword>
<proteinExistence type="inferred from homology"/>
<evidence type="ECO:0000256" key="10">
    <source>
        <dbReference type="ARBA" id="ARBA00034808"/>
    </source>
</evidence>
<organism evidence="15 16">
    <name type="scientific">Novipirellula rosea</name>
    <dbReference type="NCBI Taxonomy" id="1031540"/>
    <lineage>
        <taxon>Bacteria</taxon>
        <taxon>Pseudomonadati</taxon>
        <taxon>Planctomycetota</taxon>
        <taxon>Planctomycetia</taxon>
        <taxon>Pirellulales</taxon>
        <taxon>Pirellulaceae</taxon>
        <taxon>Novipirellula</taxon>
    </lineage>
</organism>
<keyword evidence="4" id="KW-0378">Hydrolase</keyword>